<keyword evidence="2" id="KW-0472">Membrane</keyword>
<gene>
    <name evidence="3" type="ORF">NSK_003397</name>
</gene>
<feature type="transmembrane region" description="Helical" evidence="2">
    <location>
        <begin position="118"/>
        <end position="136"/>
    </location>
</feature>
<name>A0A4D9D0Z1_9STRA</name>
<dbReference type="AlphaFoldDB" id="A0A4D9D0Z1"/>
<dbReference type="EMBL" id="SDOX01000015">
    <property type="protein sequence ID" value="TFJ85351.1"/>
    <property type="molecule type" value="Genomic_DNA"/>
</dbReference>
<proteinExistence type="predicted"/>
<keyword evidence="4" id="KW-1185">Reference proteome</keyword>
<feature type="compositionally biased region" description="Polar residues" evidence="1">
    <location>
        <begin position="25"/>
        <end position="34"/>
    </location>
</feature>
<keyword evidence="2" id="KW-0812">Transmembrane</keyword>
<protein>
    <submittedName>
        <fullName evidence="3">Uncharacterized protein</fullName>
    </submittedName>
</protein>
<feature type="transmembrane region" description="Helical" evidence="2">
    <location>
        <begin position="142"/>
        <end position="163"/>
    </location>
</feature>
<organism evidence="3 4">
    <name type="scientific">Nannochloropsis salina CCMP1776</name>
    <dbReference type="NCBI Taxonomy" id="1027361"/>
    <lineage>
        <taxon>Eukaryota</taxon>
        <taxon>Sar</taxon>
        <taxon>Stramenopiles</taxon>
        <taxon>Ochrophyta</taxon>
        <taxon>Eustigmatophyceae</taxon>
        <taxon>Eustigmatales</taxon>
        <taxon>Monodopsidaceae</taxon>
        <taxon>Microchloropsis</taxon>
        <taxon>Microchloropsis salina</taxon>
    </lineage>
</organism>
<keyword evidence="2" id="KW-1133">Transmembrane helix</keyword>
<evidence type="ECO:0000256" key="1">
    <source>
        <dbReference type="SAM" id="MobiDB-lite"/>
    </source>
</evidence>
<evidence type="ECO:0000313" key="4">
    <source>
        <dbReference type="Proteomes" id="UP000355283"/>
    </source>
</evidence>
<accession>A0A4D9D0Z1</accession>
<sequence>MHASPSHTREAEEEEEKELLLLDTPDSSSFSTPGHVTHHRRRGPSGTCATLPSAPSPAPPSQRGRTGSSANSWLGRMRRRGLRCLWGCGARLVRVPTLAEKWSGLTLFGVLVGNPQTAAVLLLLLYAIVVVLWLPLYFLSQLLTPLGVLAALAGACLAIGRCVGRAGGKAGRREVWRALARCDNLCGRLLGQAVSVEGTGVREWVCCLVTFGPGQEAVAKLGSLPRSEREHNFLPKLSVKQCRQALDSLVARFYSDAVEARETPEVKYCASMLHYLDARLERAGDAAQRREEEKLARVAAGEEGGGLREGGDWKGNVGHLLGLMCGHNASFSEEERARLMYHLSRGWTVESFAGP</sequence>
<reference evidence="3 4" key="1">
    <citation type="submission" date="2019-01" db="EMBL/GenBank/DDBJ databases">
        <title>Nuclear Genome Assembly of the Microalgal Biofuel strain Nannochloropsis salina CCMP1776.</title>
        <authorList>
            <person name="Hovde B."/>
        </authorList>
    </citation>
    <scope>NUCLEOTIDE SEQUENCE [LARGE SCALE GENOMIC DNA]</scope>
    <source>
        <strain evidence="3 4">CCMP1776</strain>
    </source>
</reference>
<dbReference type="Proteomes" id="UP000355283">
    <property type="component" value="Unassembled WGS sequence"/>
</dbReference>
<dbReference type="OrthoDB" id="10249433at2759"/>
<evidence type="ECO:0000313" key="3">
    <source>
        <dbReference type="EMBL" id="TFJ85351.1"/>
    </source>
</evidence>
<feature type="region of interest" description="Disordered" evidence="1">
    <location>
        <begin position="1"/>
        <end position="71"/>
    </location>
</feature>
<comment type="caution">
    <text evidence="3">The sequence shown here is derived from an EMBL/GenBank/DDBJ whole genome shotgun (WGS) entry which is preliminary data.</text>
</comment>
<evidence type="ECO:0000256" key="2">
    <source>
        <dbReference type="SAM" id="Phobius"/>
    </source>
</evidence>